<dbReference type="RefSeq" id="WP_014440071.1">
    <property type="nucleotide sequence ID" value="NC_017082.1"/>
</dbReference>
<organism evidence="1 2">
    <name type="scientific">Bradyrhizobium cosmicum</name>
    <dbReference type="NCBI Taxonomy" id="1404864"/>
    <lineage>
        <taxon>Bacteria</taxon>
        <taxon>Pseudomonadati</taxon>
        <taxon>Pseudomonadota</taxon>
        <taxon>Alphaproteobacteria</taxon>
        <taxon>Hyphomicrobiales</taxon>
        <taxon>Nitrobacteraceae</taxon>
        <taxon>Bradyrhizobium</taxon>
    </lineage>
</organism>
<dbReference type="Proteomes" id="UP000007886">
    <property type="component" value="Chromosome"/>
</dbReference>
<proteinExistence type="predicted"/>
<dbReference type="AlphaFoldDB" id="A0AAI8MA76"/>
<gene>
    <name evidence="1" type="ORF">S23_14550</name>
</gene>
<reference evidence="1 2" key="1">
    <citation type="journal article" date="2012" name="Microbes Environ.">
        <title>Complete genome sequence of Bradyrhizobium sp. S23321: insights into symbiosis evolution in soil oligotrophs.</title>
        <authorList>
            <person name="Okubo T."/>
            <person name="Tsukui T."/>
            <person name="Maita H."/>
            <person name="Okamoto S."/>
            <person name="Oshima K."/>
            <person name="Fujisawa T."/>
            <person name="Saito A."/>
            <person name="Futamata H."/>
            <person name="Hattori R."/>
            <person name="Shimomura Y."/>
            <person name="Haruta S."/>
            <person name="Morimoto S."/>
            <person name="Wang Y."/>
            <person name="Sakai Y."/>
            <person name="Hattori M."/>
            <person name="Aizawa S."/>
            <person name="Nagashima K.V.P."/>
            <person name="Masuda S."/>
            <person name="Hattori T."/>
            <person name="Yamashita A."/>
            <person name="Bao Z."/>
            <person name="Hayatsu M."/>
            <person name="Kajiya-Kanegae H."/>
            <person name="Yoshinaga I."/>
            <person name="Sakamoto K."/>
            <person name="Toyota K."/>
            <person name="Nakao M."/>
            <person name="Kohara M."/>
            <person name="Anda M."/>
            <person name="Niwa R."/>
            <person name="Jung-Hwan P."/>
            <person name="Sameshima-Saito R."/>
            <person name="Tokuda S."/>
            <person name="Yamamoto S."/>
            <person name="Yamamoto S."/>
            <person name="Yokoyama T."/>
            <person name="Akutsu T."/>
            <person name="Nakamura Y."/>
            <person name="Nakahira-Yanaka Y."/>
            <person name="Takada Hoshino Y."/>
            <person name="Hirakawa H."/>
            <person name="Mitsui H."/>
            <person name="Terasawa K."/>
            <person name="Itakura M."/>
            <person name="Sato S."/>
            <person name="Ikeda-Ohtsubo W."/>
            <person name="Sakakura N."/>
            <person name="Kaminuma E."/>
            <person name="Minamisawa K."/>
        </authorList>
    </citation>
    <scope>NUCLEOTIDE SEQUENCE [LARGE SCALE GENOMIC DNA]</scope>
    <source>
        <strain evidence="1 2">S23321</strain>
    </source>
</reference>
<evidence type="ECO:0000313" key="1">
    <source>
        <dbReference type="EMBL" id="BAL74672.1"/>
    </source>
</evidence>
<sequence length="305" mass="33926">MGSAISDTFIKDLQDGGLLSELTKKIQSDDTLMLALRGHYINVYYRGGSILHISEQANGYAAKFDTNYFEGEVVALPPATIQAAGDCSNWVAVLPKLKETMNAHFATRRKSEREFQQLAAWENNRSVISNDTEYFITDIEFADRDQGAKLDMVGLKWPSGLRKDETKCKPVLVEMKYGTGSYDGAAGIAKHIADLEGILANPVKREGLNKTIADQFEQLLQLKLVGFNKHANYSRAIVSGRPEVIFLIANHNPRSRKLLNIVEEIVEPKDFDLRFFAASFAGYGMHDACMLDLGKFKALLKQLAG</sequence>
<evidence type="ECO:0000313" key="2">
    <source>
        <dbReference type="Proteomes" id="UP000007886"/>
    </source>
</evidence>
<dbReference type="KEGG" id="brs:S23_14550"/>
<keyword evidence="2" id="KW-1185">Reference proteome</keyword>
<dbReference type="EMBL" id="AP012279">
    <property type="protein sequence ID" value="BAL74672.1"/>
    <property type="molecule type" value="Genomic_DNA"/>
</dbReference>
<name>A0AAI8MA76_9BRAD</name>
<accession>A0AAI8MA76</accession>
<protein>
    <submittedName>
        <fullName evidence="1">Uncharacterized protein</fullName>
    </submittedName>
</protein>